<dbReference type="InterPro" id="IPR029787">
    <property type="entry name" value="Nucleotide_cyclase"/>
</dbReference>
<evidence type="ECO:0000313" key="2">
    <source>
        <dbReference type="Proteomes" id="UP000254191"/>
    </source>
</evidence>
<name>A0A379F036_PROMI</name>
<dbReference type="Gene3D" id="3.30.450.20">
    <property type="entry name" value="PAS domain"/>
    <property type="match status" value="1"/>
</dbReference>
<gene>
    <name evidence="1" type="primary">ydaM</name>
    <name evidence="1" type="ORF">NCTC11938_00198</name>
</gene>
<evidence type="ECO:0000313" key="1">
    <source>
        <dbReference type="EMBL" id="SUC11991.1"/>
    </source>
</evidence>
<dbReference type="CDD" id="cd00130">
    <property type="entry name" value="PAS"/>
    <property type="match status" value="1"/>
</dbReference>
<dbReference type="AlphaFoldDB" id="A0A379F036"/>
<dbReference type="SUPFAM" id="SSF55785">
    <property type="entry name" value="PYP-like sensor domain (PAS domain)"/>
    <property type="match status" value="1"/>
</dbReference>
<dbReference type="PANTHER" id="PTHR46663">
    <property type="entry name" value="DIGUANYLATE CYCLASE DGCT-RELATED"/>
    <property type="match status" value="1"/>
</dbReference>
<dbReference type="PROSITE" id="PS50887">
    <property type="entry name" value="GGDEF"/>
    <property type="match status" value="1"/>
</dbReference>
<dbReference type="SUPFAM" id="SSF55073">
    <property type="entry name" value="Nucleotide cyclase"/>
    <property type="match status" value="1"/>
</dbReference>
<dbReference type="NCBIfam" id="TIGR00254">
    <property type="entry name" value="GGDEF"/>
    <property type="match status" value="1"/>
</dbReference>
<dbReference type="InterPro" id="IPR043128">
    <property type="entry name" value="Rev_trsase/Diguanyl_cyclase"/>
</dbReference>
<dbReference type="NCBIfam" id="TIGR00229">
    <property type="entry name" value="sensory_box"/>
    <property type="match status" value="1"/>
</dbReference>
<dbReference type="Pfam" id="PF13426">
    <property type="entry name" value="PAS_9"/>
    <property type="match status" value="1"/>
</dbReference>
<dbReference type="SMART" id="SM00267">
    <property type="entry name" value="GGDEF"/>
    <property type="match status" value="1"/>
</dbReference>
<dbReference type="PANTHER" id="PTHR46663:SF2">
    <property type="entry name" value="GGDEF DOMAIN-CONTAINING PROTEIN"/>
    <property type="match status" value="1"/>
</dbReference>
<dbReference type="InterPro" id="IPR000700">
    <property type="entry name" value="PAS-assoc_C"/>
</dbReference>
<dbReference type="InterPro" id="IPR052163">
    <property type="entry name" value="DGC-Regulatory_Protein"/>
</dbReference>
<organism evidence="1 2">
    <name type="scientific">Proteus mirabilis</name>
    <dbReference type="NCBI Taxonomy" id="584"/>
    <lineage>
        <taxon>Bacteria</taxon>
        <taxon>Pseudomonadati</taxon>
        <taxon>Pseudomonadota</taxon>
        <taxon>Gammaproteobacteria</taxon>
        <taxon>Enterobacterales</taxon>
        <taxon>Morganellaceae</taxon>
        <taxon>Proteus</taxon>
    </lineage>
</organism>
<keyword evidence="1" id="KW-0808">Transferase</keyword>
<proteinExistence type="predicted"/>
<dbReference type="Gene3D" id="3.30.70.270">
    <property type="match status" value="1"/>
</dbReference>
<dbReference type="GO" id="GO:0052621">
    <property type="term" value="F:diguanylate cyclase activity"/>
    <property type="evidence" value="ECO:0007669"/>
    <property type="project" value="UniProtKB-EC"/>
</dbReference>
<dbReference type="PROSITE" id="PS50113">
    <property type="entry name" value="PAC"/>
    <property type="match status" value="1"/>
</dbReference>
<accession>A0A379F036</accession>
<dbReference type="CDD" id="cd01949">
    <property type="entry name" value="GGDEF"/>
    <property type="match status" value="1"/>
</dbReference>
<dbReference type="RefSeq" id="WP_004246548.1">
    <property type="nucleotide sequence ID" value="NZ_BRVF01000003.1"/>
</dbReference>
<protein>
    <submittedName>
        <fullName evidence="1">Signaling protein</fullName>
        <ecNumber evidence="1">2.7.7.65</ecNumber>
    </submittedName>
</protein>
<dbReference type="InterPro" id="IPR000160">
    <property type="entry name" value="GGDEF_dom"/>
</dbReference>
<dbReference type="InterPro" id="IPR000014">
    <property type="entry name" value="PAS"/>
</dbReference>
<keyword evidence="1" id="KW-0548">Nucleotidyltransferase</keyword>
<dbReference type="Proteomes" id="UP000254191">
    <property type="component" value="Unassembled WGS sequence"/>
</dbReference>
<sequence length="301" mass="34623">MSELVINNNIVNDLLIKQFTNYVFMMIVTDIKGNIIYANKKYCQFNHINFESIKNKRYNLFYLVDENQDVFSNISDNKEVIRLEAKHPNKNKQEVWEDINIVPIFDKNNLISHYAFLSLDITDKVKLRNDLLNKSYIDSLTGMANRLSIIEKIEQERLNIATPSSFCLGIIDCDKFKTINDQYGHAIGDHVLCEIAQRLLALERQQVYCGRLGGDEFAVLFPAGLRSCSLLLLEIIESLWRGMEKPIKINKEKTIVPSISLGIAEYPKDGKTLSELLKSADKQLYAIKEKGGNKYGFYSEY</sequence>
<dbReference type="EC" id="2.7.7.65" evidence="1"/>
<dbReference type="EMBL" id="UGTS01000001">
    <property type="protein sequence ID" value="SUC11991.1"/>
    <property type="molecule type" value="Genomic_DNA"/>
</dbReference>
<dbReference type="Pfam" id="PF00990">
    <property type="entry name" value="GGDEF"/>
    <property type="match status" value="1"/>
</dbReference>
<reference evidence="1 2" key="1">
    <citation type="submission" date="2018-06" db="EMBL/GenBank/DDBJ databases">
        <authorList>
            <consortium name="Pathogen Informatics"/>
            <person name="Doyle S."/>
        </authorList>
    </citation>
    <scope>NUCLEOTIDE SEQUENCE [LARGE SCALE GENOMIC DNA]</scope>
    <source>
        <strain evidence="1 2">NCTC11938</strain>
    </source>
</reference>
<dbReference type="InterPro" id="IPR035965">
    <property type="entry name" value="PAS-like_dom_sf"/>
</dbReference>